<gene>
    <name evidence="2" type="ORF">PISMIDRAFT_530343</name>
</gene>
<feature type="compositionally biased region" description="Acidic residues" evidence="1">
    <location>
        <begin position="598"/>
        <end position="607"/>
    </location>
</feature>
<feature type="compositionally biased region" description="Polar residues" evidence="1">
    <location>
        <begin position="517"/>
        <end position="528"/>
    </location>
</feature>
<dbReference type="AlphaFoldDB" id="A0A0C9Z7T9"/>
<feature type="region of interest" description="Disordered" evidence="1">
    <location>
        <begin position="808"/>
        <end position="844"/>
    </location>
</feature>
<feature type="region of interest" description="Disordered" evidence="1">
    <location>
        <begin position="341"/>
        <end position="443"/>
    </location>
</feature>
<evidence type="ECO:0000256" key="1">
    <source>
        <dbReference type="SAM" id="MobiDB-lite"/>
    </source>
</evidence>
<feature type="compositionally biased region" description="Polar residues" evidence="1">
    <location>
        <begin position="811"/>
        <end position="833"/>
    </location>
</feature>
<accession>A0A0C9Z7T9</accession>
<feature type="compositionally biased region" description="Basic and acidic residues" evidence="1">
    <location>
        <begin position="712"/>
        <end position="723"/>
    </location>
</feature>
<reference evidence="2 3" key="1">
    <citation type="submission" date="2014-04" db="EMBL/GenBank/DDBJ databases">
        <authorList>
            <consortium name="DOE Joint Genome Institute"/>
            <person name="Kuo A."/>
            <person name="Kohler A."/>
            <person name="Costa M.D."/>
            <person name="Nagy L.G."/>
            <person name="Floudas D."/>
            <person name="Copeland A."/>
            <person name="Barry K.W."/>
            <person name="Cichocki N."/>
            <person name="Veneault-Fourrey C."/>
            <person name="LaButti K."/>
            <person name="Lindquist E.A."/>
            <person name="Lipzen A."/>
            <person name="Lundell T."/>
            <person name="Morin E."/>
            <person name="Murat C."/>
            <person name="Sun H."/>
            <person name="Tunlid A."/>
            <person name="Henrissat B."/>
            <person name="Grigoriev I.V."/>
            <person name="Hibbett D.S."/>
            <person name="Martin F."/>
            <person name="Nordberg H.P."/>
            <person name="Cantor M.N."/>
            <person name="Hua S.X."/>
        </authorList>
    </citation>
    <scope>NUCLEOTIDE SEQUENCE [LARGE SCALE GENOMIC DNA]</scope>
    <source>
        <strain evidence="2 3">441</strain>
    </source>
</reference>
<feature type="region of interest" description="Disordered" evidence="1">
    <location>
        <begin position="890"/>
        <end position="918"/>
    </location>
</feature>
<evidence type="ECO:0000313" key="3">
    <source>
        <dbReference type="Proteomes" id="UP000054018"/>
    </source>
</evidence>
<feature type="compositionally biased region" description="Polar residues" evidence="1">
    <location>
        <begin position="19"/>
        <end position="30"/>
    </location>
</feature>
<feature type="compositionally biased region" description="Acidic residues" evidence="1">
    <location>
        <begin position="358"/>
        <end position="368"/>
    </location>
</feature>
<feature type="compositionally biased region" description="Polar residues" evidence="1">
    <location>
        <begin position="399"/>
        <end position="421"/>
    </location>
</feature>
<sequence>MQGRPHTDEKQMPPPYTYSEDNFTDDTGSTVVTKPRSAIRRLLAFAVGASPKTMARFSSAKRRWSFVTRFMPSGPDTFYLSATPETREATIEHFRSINEELPLRFGMMSVCDADHHTTDLQGSPSSEPQIAMIMPGSALSEPHPSSIPVATDQDCTQIAYPGGCSLVNHQLYPPVDSFATHNGALLDQSYGSVDLDTEMDGVENAMTVDYIPLPANDFLLPSTVLPVIPYTGPPELWFSSQLYFGAEGNHDGQIANDIGHGFDPFHSTFCQHPVTPGYGGTDDSPADTKEDDDVFVPPDNVLHRPPLEAPSAIVEVNEADGLCTPQKANSPPAVLETCRTPLIPRQYQPEVREREPDAGTDVDTEDEAEPRKSFERETTEPLEDGEDKPPAAFFRFDQGVSTGSLEDSNCTSALPSRQIPPSSERENHGLKSSFPETPVPEEGREKLLAAVSAEAERLLDSLERQLCSPPRVPQQIMPSTTGDDESTGPFERESTEPLEDGEDQTPTAFLNFEQRTDTQSSRQCQSTINDDRPEPFEREATEPLEEGEDQTPTAFLSYDQRVTPKCLGDNNVDALSPIFNPVDNENEPDRSFVREPTEPLEDGEDEPPAAFIPPYTIPEHQATTQSTILSTFPSQMVHFAPIQSQPEPRTSYSVPHTNRRLVLNKHGLPMRPLTRAKFKRALGGAPCDFSSLVNTTSWQPSGAGAGDDGDEREDRTDPSKRARCDSYKVPADHAGNKQVRFGGSRRAHFHNAVARFSARSQGPVTPRRSILRSTGNETQLSTSPLSNLSIVTPPSGAVGTITRLRSPLPPTSLSCTNSRSNKNLRKTQVTETVTESDSDVEPPRKPARLFVDELDHKRRRAPHHLPTDANGGAVRHTRRRHREDWIHERRKRGCQTDDSPSWFLGEPRKQKRKGPLSGISVRFRLPDIQPVGA</sequence>
<dbReference type="EMBL" id="KN833744">
    <property type="protein sequence ID" value="KIK22064.1"/>
    <property type="molecule type" value="Genomic_DNA"/>
</dbReference>
<feature type="compositionally biased region" description="Basic and acidic residues" evidence="1">
    <location>
        <begin position="1"/>
        <end position="11"/>
    </location>
</feature>
<name>A0A0C9Z7T9_9AGAM</name>
<feature type="region of interest" description="Disordered" evidence="1">
    <location>
        <begin position="1"/>
        <end position="30"/>
    </location>
</feature>
<dbReference type="HOGENOM" id="CLU_313765_0_0_1"/>
<keyword evidence="3" id="KW-1185">Reference proteome</keyword>
<reference evidence="3" key="2">
    <citation type="submission" date="2015-01" db="EMBL/GenBank/DDBJ databases">
        <title>Evolutionary Origins and Diversification of the Mycorrhizal Mutualists.</title>
        <authorList>
            <consortium name="DOE Joint Genome Institute"/>
            <consortium name="Mycorrhizal Genomics Consortium"/>
            <person name="Kohler A."/>
            <person name="Kuo A."/>
            <person name="Nagy L.G."/>
            <person name="Floudas D."/>
            <person name="Copeland A."/>
            <person name="Barry K.W."/>
            <person name="Cichocki N."/>
            <person name="Veneault-Fourrey C."/>
            <person name="LaButti K."/>
            <person name="Lindquist E.A."/>
            <person name="Lipzen A."/>
            <person name="Lundell T."/>
            <person name="Morin E."/>
            <person name="Murat C."/>
            <person name="Riley R."/>
            <person name="Ohm R."/>
            <person name="Sun H."/>
            <person name="Tunlid A."/>
            <person name="Henrissat B."/>
            <person name="Grigoriev I.V."/>
            <person name="Hibbett D.S."/>
            <person name="Martin F."/>
        </authorList>
    </citation>
    <scope>NUCLEOTIDE SEQUENCE [LARGE SCALE GENOMIC DNA]</scope>
    <source>
        <strain evidence="3">441</strain>
    </source>
</reference>
<protein>
    <submittedName>
        <fullName evidence="2">Uncharacterized protein</fullName>
    </submittedName>
</protein>
<evidence type="ECO:0000313" key="2">
    <source>
        <dbReference type="EMBL" id="KIK22064.1"/>
    </source>
</evidence>
<dbReference type="OrthoDB" id="2642960at2759"/>
<feature type="region of interest" description="Disordered" evidence="1">
    <location>
        <begin position="692"/>
        <end position="723"/>
    </location>
</feature>
<feature type="compositionally biased region" description="Basic and acidic residues" evidence="1">
    <location>
        <begin position="529"/>
        <end position="541"/>
    </location>
</feature>
<feature type="compositionally biased region" description="Basic and acidic residues" evidence="1">
    <location>
        <begin position="587"/>
        <end position="597"/>
    </location>
</feature>
<feature type="compositionally biased region" description="Basic and acidic residues" evidence="1">
    <location>
        <begin position="369"/>
        <end position="379"/>
    </location>
</feature>
<organism evidence="2 3">
    <name type="scientific">Pisolithus microcarpus 441</name>
    <dbReference type="NCBI Taxonomy" id="765257"/>
    <lineage>
        <taxon>Eukaryota</taxon>
        <taxon>Fungi</taxon>
        <taxon>Dikarya</taxon>
        <taxon>Basidiomycota</taxon>
        <taxon>Agaricomycotina</taxon>
        <taxon>Agaricomycetes</taxon>
        <taxon>Agaricomycetidae</taxon>
        <taxon>Boletales</taxon>
        <taxon>Sclerodermatineae</taxon>
        <taxon>Pisolithaceae</taxon>
        <taxon>Pisolithus</taxon>
    </lineage>
</organism>
<feature type="region of interest" description="Disordered" evidence="1">
    <location>
        <begin position="463"/>
        <end position="553"/>
    </location>
</feature>
<dbReference type="Proteomes" id="UP000054018">
    <property type="component" value="Unassembled WGS sequence"/>
</dbReference>
<feature type="region of interest" description="Disordered" evidence="1">
    <location>
        <begin position="577"/>
        <end position="613"/>
    </location>
</feature>
<proteinExistence type="predicted"/>